<reference evidence="3" key="1">
    <citation type="journal article" date="2017" name="Nat. Ecol. Evol.">
        <title>Genome expansion and lineage-specific genetic innovations in the forest pathogenic fungi Armillaria.</title>
        <authorList>
            <person name="Sipos G."/>
            <person name="Prasanna A.N."/>
            <person name="Walter M.C."/>
            <person name="O'Connor E."/>
            <person name="Balint B."/>
            <person name="Krizsan K."/>
            <person name="Kiss B."/>
            <person name="Hess J."/>
            <person name="Varga T."/>
            <person name="Slot J."/>
            <person name="Riley R."/>
            <person name="Boka B."/>
            <person name="Rigling D."/>
            <person name="Barry K."/>
            <person name="Lee J."/>
            <person name="Mihaltcheva S."/>
            <person name="LaButti K."/>
            <person name="Lipzen A."/>
            <person name="Waldron R."/>
            <person name="Moloney N.M."/>
            <person name="Sperisen C."/>
            <person name="Kredics L."/>
            <person name="Vagvoelgyi C."/>
            <person name="Patrignani A."/>
            <person name="Fitzpatrick D."/>
            <person name="Nagy I."/>
            <person name="Doyle S."/>
            <person name="Anderson J.B."/>
            <person name="Grigoriev I.V."/>
            <person name="Gueldener U."/>
            <person name="Muensterkoetter M."/>
            <person name="Nagy L.G."/>
        </authorList>
    </citation>
    <scope>NUCLEOTIDE SEQUENCE [LARGE SCALE GENOMIC DNA]</scope>
    <source>
        <strain evidence="3">28-4</strain>
    </source>
</reference>
<keyword evidence="1" id="KW-0472">Membrane</keyword>
<feature type="transmembrane region" description="Helical" evidence="1">
    <location>
        <begin position="37"/>
        <end position="55"/>
    </location>
</feature>
<gene>
    <name evidence="2" type="ORF">ARMSODRAFT_310618</name>
</gene>
<dbReference type="Proteomes" id="UP000218334">
    <property type="component" value="Unassembled WGS sequence"/>
</dbReference>
<evidence type="ECO:0000313" key="3">
    <source>
        <dbReference type="Proteomes" id="UP000218334"/>
    </source>
</evidence>
<evidence type="ECO:0000313" key="2">
    <source>
        <dbReference type="EMBL" id="PBK67478.1"/>
    </source>
</evidence>
<proteinExistence type="predicted"/>
<keyword evidence="1" id="KW-1133">Transmembrane helix</keyword>
<keyword evidence="3" id="KW-1185">Reference proteome</keyword>
<protein>
    <submittedName>
        <fullName evidence="2">Uncharacterized protein</fullName>
    </submittedName>
</protein>
<name>A0A2H3BN61_9AGAR</name>
<feature type="transmembrane region" description="Helical" evidence="1">
    <location>
        <begin position="67"/>
        <end position="87"/>
    </location>
</feature>
<organism evidence="2 3">
    <name type="scientific">Armillaria solidipes</name>
    <dbReference type="NCBI Taxonomy" id="1076256"/>
    <lineage>
        <taxon>Eukaryota</taxon>
        <taxon>Fungi</taxon>
        <taxon>Dikarya</taxon>
        <taxon>Basidiomycota</taxon>
        <taxon>Agaricomycotina</taxon>
        <taxon>Agaricomycetes</taxon>
        <taxon>Agaricomycetidae</taxon>
        <taxon>Agaricales</taxon>
        <taxon>Marasmiineae</taxon>
        <taxon>Physalacriaceae</taxon>
        <taxon>Armillaria</taxon>
    </lineage>
</organism>
<accession>A0A2H3BN61</accession>
<sequence>MTKICTDSRHHHTTPPLSLSIAPPTLLNCPTLASPTFPSFFFVFISYLVSIFLRPPPSSYRTLPHPCIVSVISLSLFLFFISLNAYLPSCLTNRAKSFFFLVLVGLLN</sequence>
<evidence type="ECO:0000256" key="1">
    <source>
        <dbReference type="SAM" id="Phobius"/>
    </source>
</evidence>
<keyword evidence="1" id="KW-0812">Transmembrane</keyword>
<dbReference type="AlphaFoldDB" id="A0A2H3BN61"/>
<dbReference type="EMBL" id="KZ293436">
    <property type="protein sequence ID" value="PBK67478.1"/>
    <property type="molecule type" value="Genomic_DNA"/>
</dbReference>